<keyword evidence="1" id="KW-0175">Coiled coil</keyword>
<dbReference type="KEGG" id="skn:SKUN_001251"/>
<protein>
    <submittedName>
        <fullName evidence="2">Uncharacterized protein</fullName>
    </submittedName>
</protein>
<dbReference type="STRING" id="273035.SKUN_001251"/>
<feature type="coiled-coil region" evidence="1">
    <location>
        <begin position="9"/>
        <end position="36"/>
    </location>
</feature>
<dbReference type="AlphaFoldDB" id="A0A0K2JIR3"/>
<keyword evidence="3" id="KW-1185">Reference proteome</keyword>
<evidence type="ECO:0000313" key="2">
    <source>
        <dbReference type="EMBL" id="ALA98126.1"/>
    </source>
</evidence>
<reference evidence="2 3" key="1">
    <citation type="journal article" date="2015" name="Genome Announc.">
        <title>Complete Genome Sequence of Spiroplasma kunkelii Strain CR2-3x, Causal Agent of Corn Stunt Disease in Zea mays L.</title>
        <authorList>
            <person name="Davis R.E."/>
            <person name="Shao J."/>
            <person name="Dally E.L."/>
            <person name="Zhao Y."/>
            <person name="Gasparich G.E."/>
            <person name="Gaynor B.J."/>
            <person name="Athey J.C."/>
            <person name="Harrison N.A."/>
            <person name="Donofrio N."/>
        </authorList>
    </citation>
    <scope>NUCLEOTIDE SEQUENCE [LARGE SCALE GENOMIC DNA]</scope>
    <source>
        <strain evidence="2 3">CR2-3x</strain>
    </source>
</reference>
<dbReference type="PATRIC" id="fig|273035.7.peg.1536"/>
<evidence type="ECO:0000313" key="3">
    <source>
        <dbReference type="Proteomes" id="UP000062963"/>
    </source>
</evidence>
<accession>A0A0K2JIR3</accession>
<name>A0A0K2JIR3_SPIKU</name>
<organism evidence="2 3">
    <name type="scientific">Spiroplasma kunkelii CR2-3x</name>
    <dbReference type="NCBI Taxonomy" id="273035"/>
    <lineage>
        <taxon>Bacteria</taxon>
        <taxon>Bacillati</taxon>
        <taxon>Mycoplasmatota</taxon>
        <taxon>Mollicutes</taxon>
        <taxon>Entomoplasmatales</taxon>
        <taxon>Spiroplasmataceae</taxon>
        <taxon>Spiroplasma</taxon>
    </lineage>
</organism>
<dbReference type="EMBL" id="CP010899">
    <property type="protein sequence ID" value="ALA98126.1"/>
    <property type="molecule type" value="Genomic_DNA"/>
</dbReference>
<proteinExistence type="predicted"/>
<sequence length="103" mass="12332">MTNNSSLALRTLEYLINKYENELVEKERKIDLLLIANREITYSTKSREYNQQQLYKEDFKTFDYCINCGNKLSFDRCITCGWKMIIDLKDNSLYDKLPVKENK</sequence>
<dbReference type="Proteomes" id="UP000062963">
    <property type="component" value="Chromosome"/>
</dbReference>
<gene>
    <name evidence="2" type="ORF">SKUN_001251</name>
</gene>
<evidence type="ECO:0000256" key="1">
    <source>
        <dbReference type="SAM" id="Coils"/>
    </source>
</evidence>
<dbReference type="RefSeq" id="WP_053391224.1">
    <property type="nucleotide sequence ID" value="NZ_CP010899.1"/>
</dbReference>